<dbReference type="OrthoDB" id="10250268at2759"/>
<reference evidence="15" key="1">
    <citation type="submission" date="2025-08" db="UniProtKB">
        <authorList>
            <consortium name="RefSeq"/>
        </authorList>
    </citation>
    <scope>IDENTIFICATION</scope>
    <source>
        <strain evidence="15">15085-1641.00</strain>
        <tissue evidence="15">Whole body</tissue>
    </source>
</reference>
<dbReference type="InterPro" id="IPR016464">
    <property type="entry name" value="NADH_Ub_cplx-1_asu_su-2"/>
</dbReference>
<dbReference type="PIRSF" id="PIRSF005822">
    <property type="entry name" value="NDUA2"/>
    <property type="match status" value="1"/>
</dbReference>
<dbReference type="RefSeq" id="XP_023170509.1">
    <property type="nucleotide sequence ID" value="XM_023314741.2"/>
</dbReference>
<evidence type="ECO:0000256" key="1">
    <source>
        <dbReference type="ARBA" id="ARBA00003195"/>
    </source>
</evidence>
<dbReference type="OMA" id="FIEQQYV"/>
<keyword evidence="8" id="KW-0249">Electron transport</keyword>
<evidence type="ECO:0000256" key="10">
    <source>
        <dbReference type="ARBA" id="ARBA00023136"/>
    </source>
</evidence>
<dbReference type="PANTHER" id="PTHR12878:SF0">
    <property type="entry name" value="NADH DEHYDROGENASE [UBIQUINONE] 1 ALPHA SUBCOMPLEX SUBUNIT 2"/>
    <property type="match status" value="1"/>
</dbReference>
<evidence type="ECO:0000256" key="7">
    <source>
        <dbReference type="ARBA" id="ARBA00022792"/>
    </source>
</evidence>
<feature type="domain" description="Ribosomal protein/NADH dehydrogenase" evidence="13">
    <location>
        <begin position="24"/>
        <end position="94"/>
    </location>
</feature>
<evidence type="ECO:0000259" key="13">
    <source>
        <dbReference type="SMART" id="SM00916"/>
    </source>
</evidence>
<dbReference type="Pfam" id="PF05047">
    <property type="entry name" value="L51_S25_CI-B8"/>
    <property type="match status" value="1"/>
</dbReference>
<evidence type="ECO:0000256" key="5">
    <source>
        <dbReference type="ARBA" id="ARBA00022448"/>
    </source>
</evidence>
<protein>
    <recommendedName>
        <fullName evidence="4">NADH dehydrogenase [ubiquinone] 1 alpha subcomplex subunit 2</fullName>
    </recommendedName>
    <alternativeName>
        <fullName evidence="11">Complex I-B8</fullName>
    </alternativeName>
    <alternativeName>
        <fullName evidence="12">NADH-ubiquinone oxidoreductase B8 subunit</fullName>
    </alternativeName>
</protein>
<keyword evidence="6" id="KW-0679">Respiratory chain</keyword>
<keyword evidence="5" id="KW-0813">Transport</keyword>
<evidence type="ECO:0000256" key="11">
    <source>
        <dbReference type="ARBA" id="ARBA00031441"/>
    </source>
</evidence>
<evidence type="ECO:0000256" key="6">
    <source>
        <dbReference type="ARBA" id="ARBA00022660"/>
    </source>
</evidence>
<dbReference type="Gene3D" id="3.40.30.10">
    <property type="entry name" value="Glutaredoxin"/>
    <property type="match status" value="1"/>
</dbReference>
<dbReference type="InterPro" id="IPR007741">
    <property type="entry name" value="Ribosomal_mL43/mS25/NADH_DH"/>
</dbReference>
<keyword evidence="14" id="KW-1185">Reference proteome</keyword>
<keyword evidence="10" id="KW-0472">Membrane</keyword>
<dbReference type="InterPro" id="IPR036249">
    <property type="entry name" value="Thioredoxin-like_sf"/>
</dbReference>
<evidence type="ECO:0000256" key="4">
    <source>
        <dbReference type="ARBA" id="ARBA00016394"/>
    </source>
</evidence>
<dbReference type="GO" id="GO:0005743">
    <property type="term" value="C:mitochondrial inner membrane"/>
    <property type="evidence" value="ECO:0007669"/>
    <property type="project" value="UniProtKB-SubCell"/>
</dbReference>
<accession>A0A6J1LVJ3</accession>
<keyword evidence="9" id="KW-0496">Mitochondrion</keyword>
<evidence type="ECO:0000256" key="2">
    <source>
        <dbReference type="ARBA" id="ARBA00004443"/>
    </source>
</evidence>
<proteinExistence type="inferred from homology"/>
<name>A0A6J1LVJ3_DROHY</name>
<gene>
    <name evidence="15" type="primary">LOC111599164</name>
</gene>
<dbReference type="SUPFAM" id="SSF52833">
    <property type="entry name" value="Thioredoxin-like"/>
    <property type="match status" value="1"/>
</dbReference>
<sequence length="95" mass="10714">MRVGPVLFTQFTAKLKEVRIILDPTCKASKGARKYVERFYPSLKKNNPNLAILVRECAGVQPKLWARFEKGKEVSIPLANQSAPDIHKHLEAVGR</sequence>
<dbReference type="PANTHER" id="PTHR12878">
    <property type="entry name" value="NADH-UBIQUINONE OXIDOREDUCTASE B8 SUBUNIT"/>
    <property type="match status" value="1"/>
</dbReference>
<evidence type="ECO:0000256" key="8">
    <source>
        <dbReference type="ARBA" id="ARBA00022982"/>
    </source>
</evidence>
<dbReference type="CTD" id="50178"/>
<dbReference type="SMART" id="SM00916">
    <property type="entry name" value="L51_S25_CI-B8"/>
    <property type="match status" value="1"/>
</dbReference>
<evidence type="ECO:0000313" key="15">
    <source>
        <dbReference type="RefSeq" id="XP_023170509.1"/>
    </source>
</evidence>
<dbReference type="Proteomes" id="UP000504633">
    <property type="component" value="Unplaced"/>
</dbReference>
<evidence type="ECO:0000256" key="9">
    <source>
        <dbReference type="ARBA" id="ARBA00023128"/>
    </source>
</evidence>
<comment type="similarity">
    <text evidence="3">Belongs to the complex I NDUFA2 subunit family.</text>
</comment>
<keyword evidence="7" id="KW-0999">Mitochondrion inner membrane</keyword>
<dbReference type="GeneID" id="111599164"/>
<evidence type="ECO:0000313" key="14">
    <source>
        <dbReference type="Proteomes" id="UP000504633"/>
    </source>
</evidence>
<organism evidence="14 15">
    <name type="scientific">Drosophila hydei</name>
    <name type="common">Fruit fly</name>
    <dbReference type="NCBI Taxonomy" id="7224"/>
    <lineage>
        <taxon>Eukaryota</taxon>
        <taxon>Metazoa</taxon>
        <taxon>Ecdysozoa</taxon>
        <taxon>Arthropoda</taxon>
        <taxon>Hexapoda</taxon>
        <taxon>Insecta</taxon>
        <taxon>Pterygota</taxon>
        <taxon>Neoptera</taxon>
        <taxon>Endopterygota</taxon>
        <taxon>Diptera</taxon>
        <taxon>Brachycera</taxon>
        <taxon>Muscomorpha</taxon>
        <taxon>Ephydroidea</taxon>
        <taxon>Drosophilidae</taxon>
        <taxon>Drosophila</taxon>
    </lineage>
</organism>
<dbReference type="AlphaFoldDB" id="A0A6J1LVJ3"/>
<dbReference type="KEGG" id="dhe:111599164"/>
<comment type="function">
    <text evidence="1">Accessory subunit of the mitochondrial membrane respiratory chain NADH dehydrogenase (Complex I), that is believed not to be involved in catalysis. Complex I functions in the transfer of electrons from NADH to the respiratory chain. The immediate electron acceptor for the enzyme is believed to be ubiquinone.</text>
</comment>
<comment type="subcellular location">
    <subcellularLocation>
        <location evidence="2">Mitochondrion inner membrane</location>
        <topology evidence="2">Peripheral membrane protein</topology>
        <orientation evidence="2">Matrix side</orientation>
    </subcellularLocation>
</comment>
<evidence type="ECO:0000256" key="3">
    <source>
        <dbReference type="ARBA" id="ARBA00008939"/>
    </source>
</evidence>
<evidence type="ECO:0000256" key="12">
    <source>
        <dbReference type="ARBA" id="ARBA00032513"/>
    </source>
</evidence>